<proteinExistence type="predicted"/>
<dbReference type="EMBL" id="QMKO01002462">
    <property type="protein sequence ID" value="RTG83427.1"/>
    <property type="molecule type" value="Genomic_DNA"/>
</dbReference>
<reference evidence="1 2" key="1">
    <citation type="journal article" date="2019" name="PLoS Pathog.">
        <title>Genome sequence of the bovine parasite Schistosoma bovis Tanzania.</title>
        <authorList>
            <person name="Oey H."/>
            <person name="Zakrzewski M."/>
            <person name="Gobert G."/>
            <person name="Gravermann K."/>
            <person name="Stoye J."/>
            <person name="Jones M."/>
            <person name="Mcmanus D."/>
            <person name="Krause L."/>
        </authorList>
    </citation>
    <scope>NUCLEOTIDE SEQUENCE [LARGE SCALE GENOMIC DNA]</scope>
    <source>
        <strain evidence="1 2">TAN1997</strain>
    </source>
</reference>
<accession>A0A430Q6W3</accession>
<evidence type="ECO:0000313" key="1">
    <source>
        <dbReference type="EMBL" id="RTG83427.1"/>
    </source>
</evidence>
<name>A0A430Q6W3_SCHBO</name>
<sequence>MYIFTFNFKYIIGVYDTTLPMMNRSVRLTVFIQIYRPSLVSVKFEAKISPLGKNSTVNFCESQVKAFAGPNLVANNVLTLKDTSVVNQAEKLQFFNLQLSILPSTAALYSVYVTYTGKIKAEPCSVDYLLTETNSTKKAFTTTLTNTWTLISPSATDVYKQMCTGGPFEFTLNMCPVERRCSFYTYWINRIFNGIAALNVTKVNVQHVNPDVWLSTSFSLNLTSER</sequence>
<evidence type="ECO:0000313" key="2">
    <source>
        <dbReference type="Proteomes" id="UP000290809"/>
    </source>
</evidence>
<feature type="non-terminal residue" evidence="1">
    <location>
        <position position="226"/>
    </location>
</feature>
<dbReference type="AlphaFoldDB" id="A0A430Q6W3"/>
<organism evidence="1 2">
    <name type="scientific">Schistosoma bovis</name>
    <name type="common">Blood fluke</name>
    <dbReference type="NCBI Taxonomy" id="6184"/>
    <lineage>
        <taxon>Eukaryota</taxon>
        <taxon>Metazoa</taxon>
        <taxon>Spiralia</taxon>
        <taxon>Lophotrochozoa</taxon>
        <taxon>Platyhelminthes</taxon>
        <taxon>Trematoda</taxon>
        <taxon>Digenea</taxon>
        <taxon>Strigeidida</taxon>
        <taxon>Schistosomatoidea</taxon>
        <taxon>Schistosomatidae</taxon>
        <taxon>Schistosoma</taxon>
    </lineage>
</organism>
<comment type="caution">
    <text evidence="1">The sequence shown here is derived from an EMBL/GenBank/DDBJ whole genome shotgun (WGS) entry which is preliminary data.</text>
</comment>
<keyword evidence="2" id="KW-1185">Reference proteome</keyword>
<protein>
    <submittedName>
        <fullName evidence="1">Uncharacterized protein</fullName>
    </submittedName>
</protein>
<gene>
    <name evidence="1" type="ORF">DC041_0004628</name>
</gene>
<dbReference type="Proteomes" id="UP000290809">
    <property type="component" value="Unassembled WGS sequence"/>
</dbReference>